<gene>
    <name evidence="1" type="ORF">V7F78_05435</name>
</gene>
<dbReference type="RefSeq" id="WP_187117005.1">
    <property type="nucleotide sequence ID" value="NZ_CABKSM010000001.1"/>
</dbReference>
<organism evidence="1 2">
    <name type="scientific">Cutibacterium avidum</name>
    <dbReference type="NCBI Taxonomy" id="33010"/>
    <lineage>
        <taxon>Bacteria</taxon>
        <taxon>Bacillati</taxon>
        <taxon>Actinomycetota</taxon>
        <taxon>Actinomycetes</taxon>
        <taxon>Propionibacteriales</taxon>
        <taxon>Propionibacteriaceae</taxon>
        <taxon>Cutibacterium</taxon>
    </lineage>
</organism>
<accession>A0AB35XGH5</accession>
<dbReference type="EMBL" id="JBAKUA010000006">
    <property type="protein sequence ID" value="MEH1546459.1"/>
    <property type="molecule type" value="Genomic_DNA"/>
</dbReference>
<reference evidence="1" key="1">
    <citation type="submission" date="2024-02" db="EMBL/GenBank/DDBJ databases">
        <title>Bacterial skin colonization with Propionibacterium avidum as a risk factor for Periprosthetic Joint Infections - a single-center prospective study.</title>
        <authorList>
            <person name="Achermann Y."/>
        </authorList>
    </citation>
    <scope>NUCLEOTIDE SEQUENCE</scope>
    <source>
        <strain evidence="1">PAVI-2017310195</strain>
    </source>
</reference>
<dbReference type="AlphaFoldDB" id="A0AB35XGH5"/>
<evidence type="ECO:0000313" key="1">
    <source>
        <dbReference type="EMBL" id="MEH1546459.1"/>
    </source>
</evidence>
<dbReference type="Proteomes" id="UP001309299">
    <property type="component" value="Unassembled WGS sequence"/>
</dbReference>
<protein>
    <submittedName>
        <fullName evidence="1">DUF1540 domain-containing protein</fullName>
    </submittedName>
</protein>
<comment type="caution">
    <text evidence="1">The sequence shown here is derived from an EMBL/GenBank/DDBJ whole genome shotgun (WGS) entry which is preliminary data.</text>
</comment>
<proteinExistence type="predicted"/>
<evidence type="ECO:0000313" key="2">
    <source>
        <dbReference type="Proteomes" id="UP001309299"/>
    </source>
</evidence>
<sequence>MKGFDMSTATPVVSCNRTACAFNDSGCTAFAVTVGGTAGKPTCATVAHLDARAGLSSADGRVGACHRIECIHNDKLLCTAKEVTISDAAACTAYQAR</sequence>
<name>A0AB35XGH5_9ACTN</name>